<name>A0A0P0X3V6_ORYSJ</name>
<reference evidence="3" key="1">
    <citation type="journal article" date="2005" name="Nature">
        <title>The map-based sequence of the rice genome.</title>
        <authorList>
            <consortium name="International rice genome sequencing project (IRGSP)"/>
            <person name="Matsumoto T."/>
            <person name="Wu J."/>
            <person name="Kanamori H."/>
            <person name="Katayose Y."/>
            <person name="Fujisawa M."/>
            <person name="Namiki N."/>
            <person name="Mizuno H."/>
            <person name="Yamamoto K."/>
            <person name="Antonio B.A."/>
            <person name="Baba T."/>
            <person name="Sakata K."/>
            <person name="Nagamura Y."/>
            <person name="Aoki H."/>
            <person name="Arikawa K."/>
            <person name="Arita K."/>
            <person name="Bito T."/>
            <person name="Chiden Y."/>
            <person name="Fujitsuka N."/>
            <person name="Fukunaka R."/>
            <person name="Hamada M."/>
            <person name="Harada C."/>
            <person name="Hayashi A."/>
            <person name="Hijishita S."/>
            <person name="Honda M."/>
            <person name="Hosokawa S."/>
            <person name="Ichikawa Y."/>
            <person name="Idonuma A."/>
            <person name="Iijima M."/>
            <person name="Ikeda M."/>
            <person name="Ikeno M."/>
            <person name="Ito K."/>
            <person name="Ito S."/>
            <person name="Ito T."/>
            <person name="Ito Y."/>
            <person name="Ito Y."/>
            <person name="Iwabuchi A."/>
            <person name="Kamiya K."/>
            <person name="Karasawa W."/>
            <person name="Kurita K."/>
            <person name="Katagiri S."/>
            <person name="Kikuta A."/>
            <person name="Kobayashi H."/>
            <person name="Kobayashi N."/>
            <person name="Machita K."/>
            <person name="Maehara T."/>
            <person name="Masukawa M."/>
            <person name="Mizubayashi T."/>
            <person name="Mukai Y."/>
            <person name="Nagasaki H."/>
            <person name="Nagata Y."/>
            <person name="Naito S."/>
            <person name="Nakashima M."/>
            <person name="Nakama Y."/>
            <person name="Nakamichi Y."/>
            <person name="Nakamura M."/>
            <person name="Meguro A."/>
            <person name="Negishi M."/>
            <person name="Ohta I."/>
            <person name="Ohta T."/>
            <person name="Okamoto M."/>
            <person name="Ono N."/>
            <person name="Saji S."/>
            <person name="Sakaguchi M."/>
            <person name="Sakai K."/>
            <person name="Shibata M."/>
            <person name="Shimokawa T."/>
            <person name="Song J."/>
            <person name="Takazaki Y."/>
            <person name="Terasawa K."/>
            <person name="Tsugane M."/>
            <person name="Tsuji K."/>
            <person name="Ueda S."/>
            <person name="Waki K."/>
            <person name="Yamagata H."/>
            <person name="Yamamoto M."/>
            <person name="Yamamoto S."/>
            <person name="Yamane H."/>
            <person name="Yoshiki S."/>
            <person name="Yoshihara R."/>
            <person name="Yukawa K."/>
            <person name="Zhong H."/>
            <person name="Yano M."/>
            <person name="Yuan Q."/>
            <person name="Ouyang S."/>
            <person name="Liu J."/>
            <person name="Jones K.M."/>
            <person name="Gansberger K."/>
            <person name="Moffat K."/>
            <person name="Hill J."/>
            <person name="Bera J."/>
            <person name="Fadrosh D."/>
            <person name="Jin S."/>
            <person name="Johri S."/>
            <person name="Kim M."/>
            <person name="Overton L."/>
            <person name="Reardon M."/>
            <person name="Tsitrin T."/>
            <person name="Vuong H."/>
            <person name="Weaver B."/>
            <person name="Ciecko A."/>
            <person name="Tallon L."/>
            <person name="Jackson J."/>
            <person name="Pai G."/>
            <person name="Aken S.V."/>
            <person name="Utterback T."/>
            <person name="Reidmuller S."/>
            <person name="Feldblyum T."/>
            <person name="Hsiao J."/>
            <person name="Zismann V."/>
            <person name="Iobst S."/>
            <person name="de Vazeille A.R."/>
            <person name="Buell C.R."/>
            <person name="Ying K."/>
            <person name="Li Y."/>
            <person name="Lu T."/>
            <person name="Huang Y."/>
            <person name="Zhao Q."/>
            <person name="Feng Q."/>
            <person name="Zhang L."/>
            <person name="Zhu J."/>
            <person name="Weng Q."/>
            <person name="Mu J."/>
            <person name="Lu Y."/>
            <person name="Fan D."/>
            <person name="Liu Y."/>
            <person name="Guan J."/>
            <person name="Zhang Y."/>
            <person name="Yu S."/>
            <person name="Liu X."/>
            <person name="Zhang Y."/>
            <person name="Hong G."/>
            <person name="Han B."/>
            <person name="Choisne N."/>
            <person name="Demange N."/>
            <person name="Orjeda G."/>
            <person name="Samain S."/>
            <person name="Cattolico L."/>
            <person name="Pelletier E."/>
            <person name="Couloux A."/>
            <person name="Segurens B."/>
            <person name="Wincker P."/>
            <person name="D'Hont A."/>
            <person name="Scarpelli C."/>
            <person name="Weissenbach J."/>
            <person name="Salanoubat M."/>
            <person name="Quetier F."/>
            <person name="Yu Y."/>
            <person name="Kim H.R."/>
            <person name="Rambo T."/>
            <person name="Currie J."/>
            <person name="Collura K."/>
            <person name="Luo M."/>
            <person name="Yang T."/>
            <person name="Ammiraju J.S.S."/>
            <person name="Engler F."/>
            <person name="Soderlund C."/>
            <person name="Wing R.A."/>
            <person name="Palmer L.E."/>
            <person name="de la Bastide M."/>
            <person name="Spiegel L."/>
            <person name="Nascimento L."/>
            <person name="Zutavern T."/>
            <person name="O'Shaughnessy A."/>
            <person name="Dike S."/>
            <person name="Dedhia N."/>
            <person name="Preston R."/>
            <person name="Balija V."/>
            <person name="McCombie W.R."/>
            <person name="Chow T."/>
            <person name="Chen H."/>
            <person name="Chung M."/>
            <person name="Chen C."/>
            <person name="Shaw J."/>
            <person name="Wu H."/>
            <person name="Hsiao K."/>
            <person name="Chao Y."/>
            <person name="Chu M."/>
            <person name="Cheng C."/>
            <person name="Hour A."/>
            <person name="Lee P."/>
            <person name="Lin S."/>
            <person name="Lin Y."/>
            <person name="Liou J."/>
            <person name="Liu S."/>
            <person name="Hsing Y."/>
            <person name="Raghuvanshi S."/>
            <person name="Mohanty A."/>
            <person name="Bharti A.K."/>
            <person name="Gaur A."/>
            <person name="Gupta V."/>
            <person name="Kumar D."/>
            <person name="Ravi V."/>
            <person name="Vij S."/>
            <person name="Kapur A."/>
            <person name="Khurana P."/>
            <person name="Khurana P."/>
            <person name="Khurana J.P."/>
            <person name="Tyagi A.K."/>
            <person name="Gaikwad K."/>
            <person name="Singh A."/>
            <person name="Dalal V."/>
            <person name="Srivastava S."/>
            <person name="Dixit A."/>
            <person name="Pal A.K."/>
            <person name="Ghazi I.A."/>
            <person name="Yadav M."/>
            <person name="Pandit A."/>
            <person name="Bhargava A."/>
            <person name="Sureshbabu K."/>
            <person name="Batra K."/>
            <person name="Sharma T.R."/>
            <person name="Mohapatra T."/>
            <person name="Singh N.K."/>
            <person name="Messing J."/>
            <person name="Nelson A.B."/>
            <person name="Fuks G."/>
            <person name="Kavchok S."/>
            <person name="Keizer G."/>
            <person name="Linton E."/>
            <person name="Llaca V."/>
            <person name="Song R."/>
            <person name="Tanyolac B."/>
            <person name="Young S."/>
            <person name="Ho-Il K."/>
            <person name="Hahn J.H."/>
            <person name="Sangsakoo G."/>
            <person name="Vanavichit A."/>
            <person name="de Mattos Luiz.A.T."/>
            <person name="Zimmer P.D."/>
            <person name="Malone G."/>
            <person name="Dellagostin O."/>
            <person name="de Oliveira A.C."/>
            <person name="Bevan M."/>
            <person name="Bancroft I."/>
            <person name="Minx P."/>
            <person name="Cordum H."/>
            <person name="Wilson R."/>
            <person name="Cheng Z."/>
            <person name="Jin W."/>
            <person name="Jiang J."/>
            <person name="Leong S.A."/>
            <person name="Iwama H."/>
            <person name="Gojobori T."/>
            <person name="Itoh T."/>
            <person name="Niimura Y."/>
            <person name="Fujii Y."/>
            <person name="Habara T."/>
            <person name="Sakai H."/>
            <person name="Sato Y."/>
            <person name="Wilson G."/>
            <person name="Kumar K."/>
            <person name="McCouch S."/>
            <person name="Juretic N."/>
            <person name="Hoen D."/>
            <person name="Wright S."/>
            <person name="Bruskiewich R."/>
            <person name="Bureau T."/>
            <person name="Miyao A."/>
            <person name="Hirochika H."/>
            <person name="Nishikawa T."/>
            <person name="Kadowaki K."/>
            <person name="Sugiura M."/>
            <person name="Burr B."/>
            <person name="Sasaki T."/>
        </authorList>
    </citation>
    <scope>NUCLEOTIDE SEQUENCE [LARGE SCALE GENOMIC DNA]</scope>
    <source>
        <strain evidence="3">cv. Nipponbare</strain>
    </source>
</reference>
<dbReference type="InParanoid" id="A0A0P0X3V6"/>
<dbReference type="EMBL" id="AP014963">
    <property type="protein sequence ID" value="BAT00697.1"/>
    <property type="molecule type" value="Genomic_DNA"/>
</dbReference>
<sequence length="241" mass="26074">MADGGGGAGDLLSALPDDVLHLILLRLRSAAAAARTSVLARRWRSLWTTLPELRFPAVTDLARVTAALLSHDAPLLHRLELCSHDPAPHEVAAVLHLAARSLAGKLLLDIVMRKKRNPVAAAAAGIGAAFHIPCFRKATEISIRFAYLTIRLPPFGVFAKLSVLRLTRFRLDDSQCDHLGDIVSSERCPSLQALTLCNSQGLSNQPSAPRLSSPLASLSWKNCSSSRFLLPCLEHCIWSIA</sequence>
<organism evidence="2 3">
    <name type="scientific">Oryza sativa subsp. japonica</name>
    <name type="common">Rice</name>
    <dbReference type="NCBI Taxonomy" id="39947"/>
    <lineage>
        <taxon>Eukaryota</taxon>
        <taxon>Viridiplantae</taxon>
        <taxon>Streptophyta</taxon>
        <taxon>Embryophyta</taxon>
        <taxon>Tracheophyta</taxon>
        <taxon>Spermatophyta</taxon>
        <taxon>Magnoliopsida</taxon>
        <taxon>Liliopsida</taxon>
        <taxon>Poales</taxon>
        <taxon>Poaceae</taxon>
        <taxon>BOP clade</taxon>
        <taxon>Oryzoideae</taxon>
        <taxon>Oryzeae</taxon>
        <taxon>Oryzinae</taxon>
        <taxon>Oryza</taxon>
        <taxon>Oryza sativa</taxon>
    </lineage>
</organism>
<dbReference type="Gramene" id="Os07t0228900-01">
    <property type="protein sequence ID" value="Os07t0228900-01"/>
    <property type="gene ID" value="Os07g0228900"/>
</dbReference>
<dbReference type="InterPro" id="IPR055312">
    <property type="entry name" value="FBL15-like"/>
</dbReference>
<dbReference type="InterPro" id="IPR001810">
    <property type="entry name" value="F-box_dom"/>
</dbReference>
<dbReference type="SUPFAM" id="SSF81383">
    <property type="entry name" value="F-box domain"/>
    <property type="match status" value="1"/>
</dbReference>
<dbReference type="Proteomes" id="UP000059680">
    <property type="component" value="Chromosome 7"/>
</dbReference>
<dbReference type="FunCoup" id="A0A0P0X3V6">
    <property type="interactions" value="1"/>
</dbReference>
<dbReference type="OMA" id="PCYENAT"/>
<evidence type="ECO:0000313" key="3">
    <source>
        <dbReference type="Proteomes" id="UP000059680"/>
    </source>
</evidence>
<gene>
    <name evidence="2" type="ordered locus">Os07g0228900</name>
    <name evidence="2" type="ORF">OSNPB_070228900</name>
</gene>
<protein>
    <submittedName>
        <fullName evidence="2">Os07g0228900 protein</fullName>
    </submittedName>
</protein>
<dbReference type="PANTHER" id="PTHR34709:SF61">
    <property type="entry name" value="OS07G0229100 PROTEIN"/>
    <property type="match status" value="1"/>
</dbReference>
<reference evidence="2 3" key="3">
    <citation type="journal article" date="2013" name="Rice">
        <title>Improvement of the Oryza sativa Nipponbare reference genome using next generation sequence and optical map data.</title>
        <authorList>
            <person name="Kawahara Y."/>
            <person name="de la Bastide M."/>
            <person name="Hamilton J.P."/>
            <person name="Kanamori H."/>
            <person name="McCombie W.R."/>
            <person name="Ouyang S."/>
            <person name="Schwartz D.C."/>
            <person name="Tanaka T."/>
            <person name="Wu J."/>
            <person name="Zhou S."/>
            <person name="Childs K.L."/>
            <person name="Davidson R.M."/>
            <person name="Lin H."/>
            <person name="Quesada-Ocampo L."/>
            <person name="Vaillancourt B."/>
            <person name="Sakai H."/>
            <person name="Lee S.S."/>
            <person name="Kim J."/>
            <person name="Numa H."/>
            <person name="Itoh T."/>
            <person name="Buell C.R."/>
            <person name="Matsumoto T."/>
        </authorList>
    </citation>
    <scope>NUCLEOTIDE SEQUENCE [LARGE SCALE GENOMIC DNA]</scope>
    <source>
        <strain evidence="3">cv. Nipponbare</strain>
    </source>
</reference>
<keyword evidence="3" id="KW-1185">Reference proteome</keyword>
<dbReference type="InterPro" id="IPR036047">
    <property type="entry name" value="F-box-like_dom_sf"/>
</dbReference>
<dbReference type="AlphaFoldDB" id="A0A0P0X3V6"/>
<evidence type="ECO:0000259" key="1">
    <source>
        <dbReference type="Pfam" id="PF00646"/>
    </source>
</evidence>
<dbReference type="STRING" id="39947.A0A0P0X3V6"/>
<accession>A0A0P0X3V6</accession>
<evidence type="ECO:0000313" key="2">
    <source>
        <dbReference type="EMBL" id="BAT00697.1"/>
    </source>
</evidence>
<proteinExistence type="predicted"/>
<dbReference type="PaxDb" id="39947-A0A0P0X3V6"/>
<feature type="domain" description="F-box" evidence="1">
    <location>
        <begin position="12"/>
        <end position="52"/>
    </location>
</feature>
<reference evidence="2 3" key="2">
    <citation type="journal article" date="2013" name="Plant Cell Physiol.">
        <title>Rice Annotation Project Database (RAP-DB): an integrative and interactive database for rice genomics.</title>
        <authorList>
            <person name="Sakai H."/>
            <person name="Lee S.S."/>
            <person name="Tanaka T."/>
            <person name="Numa H."/>
            <person name="Kim J."/>
            <person name="Kawahara Y."/>
            <person name="Wakimoto H."/>
            <person name="Yang C.C."/>
            <person name="Iwamoto M."/>
            <person name="Abe T."/>
            <person name="Yamada Y."/>
            <person name="Muto A."/>
            <person name="Inokuchi H."/>
            <person name="Ikemura T."/>
            <person name="Matsumoto T."/>
            <person name="Sasaki T."/>
            <person name="Itoh T."/>
        </authorList>
    </citation>
    <scope>NUCLEOTIDE SEQUENCE [LARGE SCALE GENOMIC DNA]</scope>
    <source>
        <strain evidence="3">cv. Nipponbare</strain>
    </source>
</reference>
<dbReference type="PANTHER" id="PTHR34709">
    <property type="entry name" value="OS10G0396666 PROTEIN"/>
    <property type="match status" value="1"/>
</dbReference>
<dbReference type="Pfam" id="PF00646">
    <property type="entry name" value="F-box"/>
    <property type="match status" value="1"/>
</dbReference>
<dbReference type="eggNOG" id="ENOG502QWF7">
    <property type="taxonomic scope" value="Eukaryota"/>
</dbReference>
<dbReference type="SUPFAM" id="SSF52047">
    <property type="entry name" value="RNI-like"/>
    <property type="match status" value="1"/>
</dbReference>